<feature type="transmembrane region" description="Helical" evidence="13">
    <location>
        <begin position="20"/>
        <end position="45"/>
    </location>
</feature>
<comment type="caution">
    <text evidence="15">The sequence shown here is derived from an EMBL/GenBank/DDBJ whole genome shotgun (WGS) entry which is preliminary data.</text>
</comment>
<reference evidence="15" key="1">
    <citation type="submission" date="2021-10" db="EMBL/GenBank/DDBJ databases">
        <authorList>
            <person name="Lyu M."/>
            <person name="Wang X."/>
            <person name="Meng X."/>
            <person name="Xu K."/>
        </authorList>
    </citation>
    <scope>NUCLEOTIDE SEQUENCE</scope>
    <source>
        <strain evidence="15">A6</strain>
    </source>
</reference>
<accession>A0ABS8JK57</accession>
<evidence type="ECO:0000256" key="9">
    <source>
        <dbReference type="ARBA" id="ARBA00022989"/>
    </source>
</evidence>
<feature type="domain" description="Cytochrome b561 bacterial/Ni-hydrogenase" evidence="14">
    <location>
        <begin position="19"/>
        <end position="189"/>
    </location>
</feature>
<sequence>MSAAMPLDPSPRRYRNVERWGPVSQAFHWLIVIGIVVMAIVGLTMTGMRTSPDKVQLYALHKSIGLTILALVALRVVWRLFAGAPPRIETIPTWQHRIATLAHFGLYVLLFAVPISGWVMNSASGFPLWWFGLLRVPAIAGKDHDLHELSEDVHELLFWALIALALVHASAAIYHHLFQRDATLERMLPRGWLRVTEDSRDV</sequence>
<dbReference type="InterPro" id="IPR052168">
    <property type="entry name" value="Cytochrome_b561_oxidase"/>
</dbReference>
<dbReference type="PANTHER" id="PTHR30529">
    <property type="entry name" value="CYTOCHROME B561"/>
    <property type="match status" value="1"/>
</dbReference>
<evidence type="ECO:0000313" key="15">
    <source>
        <dbReference type="EMBL" id="MCC8363996.1"/>
    </source>
</evidence>
<evidence type="ECO:0000313" key="16">
    <source>
        <dbReference type="Proteomes" id="UP001165293"/>
    </source>
</evidence>
<dbReference type="Pfam" id="PF01292">
    <property type="entry name" value="Ni_hydr_CYTB"/>
    <property type="match status" value="1"/>
</dbReference>
<keyword evidence="16" id="KW-1185">Reference proteome</keyword>
<evidence type="ECO:0000256" key="13">
    <source>
        <dbReference type="SAM" id="Phobius"/>
    </source>
</evidence>
<comment type="cofactor">
    <cofactor evidence="1">
        <name>heme b</name>
        <dbReference type="ChEBI" id="CHEBI:60344"/>
    </cofactor>
</comment>
<keyword evidence="5" id="KW-0349">Heme</keyword>
<evidence type="ECO:0000256" key="11">
    <source>
        <dbReference type="ARBA" id="ARBA00023136"/>
    </source>
</evidence>
<feature type="transmembrane region" description="Helical" evidence="13">
    <location>
        <begin position="98"/>
        <end position="120"/>
    </location>
</feature>
<dbReference type="Proteomes" id="UP001165293">
    <property type="component" value="Unassembled WGS sequence"/>
</dbReference>
<dbReference type="SUPFAM" id="SSF81342">
    <property type="entry name" value="Transmembrane di-heme cytochromes"/>
    <property type="match status" value="1"/>
</dbReference>
<evidence type="ECO:0000256" key="8">
    <source>
        <dbReference type="ARBA" id="ARBA00022982"/>
    </source>
</evidence>
<comment type="subcellular location">
    <subcellularLocation>
        <location evidence="2">Cell membrane</location>
        <topology evidence="2">Multi-pass membrane protein</topology>
    </subcellularLocation>
</comment>
<keyword evidence="7" id="KW-0479">Metal-binding</keyword>
<evidence type="ECO:0000256" key="5">
    <source>
        <dbReference type="ARBA" id="ARBA00022617"/>
    </source>
</evidence>
<protein>
    <submittedName>
        <fullName evidence="15">Cytochrome b</fullName>
    </submittedName>
</protein>
<evidence type="ECO:0000256" key="4">
    <source>
        <dbReference type="ARBA" id="ARBA00022475"/>
    </source>
</evidence>
<dbReference type="InterPro" id="IPR011577">
    <property type="entry name" value="Cyt_b561_bac/Ni-Hgenase"/>
</dbReference>
<keyword evidence="3" id="KW-0813">Transport</keyword>
<keyword evidence="11 13" id="KW-0472">Membrane</keyword>
<evidence type="ECO:0000256" key="2">
    <source>
        <dbReference type="ARBA" id="ARBA00004651"/>
    </source>
</evidence>
<comment type="similarity">
    <text evidence="12">Belongs to the cytochrome b561 family.</text>
</comment>
<dbReference type="Gene3D" id="1.20.950.20">
    <property type="entry name" value="Transmembrane di-heme cytochromes, Chain C"/>
    <property type="match status" value="1"/>
</dbReference>
<dbReference type="RefSeq" id="WP_230527787.1">
    <property type="nucleotide sequence ID" value="NZ_JAJGAK010000003.1"/>
</dbReference>
<organism evidence="15 16">
    <name type="scientific">Noviluteimonas lactosilytica</name>
    <dbReference type="NCBI Taxonomy" id="2888523"/>
    <lineage>
        <taxon>Bacteria</taxon>
        <taxon>Pseudomonadati</taxon>
        <taxon>Pseudomonadota</taxon>
        <taxon>Gammaproteobacteria</taxon>
        <taxon>Lysobacterales</taxon>
        <taxon>Lysobacteraceae</taxon>
        <taxon>Noviluteimonas</taxon>
    </lineage>
</organism>
<gene>
    <name evidence="15" type="ORF">LK996_13035</name>
</gene>
<keyword evidence="10" id="KW-0408">Iron</keyword>
<evidence type="ECO:0000256" key="6">
    <source>
        <dbReference type="ARBA" id="ARBA00022692"/>
    </source>
</evidence>
<name>A0ABS8JK57_9GAMM</name>
<proteinExistence type="inferred from homology"/>
<evidence type="ECO:0000256" key="7">
    <source>
        <dbReference type="ARBA" id="ARBA00022723"/>
    </source>
</evidence>
<evidence type="ECO:0000256" key="3">
    <source>
        <dbReference type="ARBA" id="ARBA00022448"/>
    </source>
</evidence>
<keyword evidence="9 13" id="KW-1133">Transmembrane helix</keyword>
<evidence type="ECO:0000256" key="10">
    <source>
        <dbReference type="ARBA" id="ARBA00023004"/>
    </source>
</evidence>
<keyword evidence="6 13" id="KW-0812">Transmembrane</keyword>
<dbReference type="InterPro" id="IPR016174">
    <property type="entry name" value="Di-haem_cyt_TM"/>
</dbReference>
<dbReference type="PANTHER" id="PTHR30529:SF7">
    <property type="entry name" value="CYTOCHROME B561 BACTERIAL_NI-HYDROGENASE DOMAIN-CONTAINING PROTEIN"/>
    <property type="match status" value="1"/>
</dbReference>
<evidence type="ECO:0000256" key="12">
    <source>
        <dbReference type="ARBA" id="ARBA00037975"/>
    </source>
</evidence>
<keyword evidence="8" id="KW-0249">Electron transport</keyword>
<evidence type="ECO:0000259" key="14">
    <source>
        <dbReference type="Pfam" id="PF01292"/>
    </source>
</evidence>
<dbReference type="EMBL" id="JAJGAK010000003">
    <property type="protein sequence ID" value="MCC8363996.1"/>
    <property type="molecule type" value="Genomic_DNA"/>
</dbReference>
<feature type="transmembrane region" description="Helical" evidence="13">
    <location>
        <begin position="57"/>
        <end position="78"/>
    </location>
</feature>
<evidence type="ECO:0000256" key="1">
    <source>
        <dbReference type="ARBA" id="ARBA00001970"/>
    </source>
</evidence>
<feature type="transmembrane region" description="Helical" evidence="13">
    <location>
        <begin position="156"/>
        <end position="177"/>
    </location>
</feature>
<keyword evidence="4" id="KW-1003">Cell membrane</keyword>